<evidence type="ECO:0000313" key="2">
    <source>
        <dbReference type="EMBL" id="EUD10823.1"/>
    </source>
</evidence>
<gene>
    <name evidence="2" type="ORF">HMPREF1563_0236</name>
</gene>
<keyword evidence="1" id="KW-0472">Membrane</keyword>
<organism evidence="2 3">
    <name type="scientific">Providencia alcalifaciens 205/92</name>
    <dbReference type="NCBI Taxonomy" id="1256988"/>
    <lineage>
        <taxon>Bacteria</taxon>
        <taxon>Pseudomonadati</taxon>
        <taxon>Pseudomonadota</taxon>
        <taxon>Gammaproteobacteria</taxon>
        <taxon>Enterobacterales</taxon>
        <taxon>Morganellaceae</taxon>
        <taxon>Providencia</taxon>
    </lineage>
</organism>
<dbReference type="Proteomes" id="UP000022311">
    <property type="component" value="Unassembled WGS sequence"/>
</dbReference>
<reference evidence="2 3" key="1">
    <citation type="submission" date="2014-01" db="EMBL/GenBank/DDBJ databases">
        <authorList>
            <person name="Durkin A.S."/>
            <person name="McCorrison J."/>
            <person name="Torralba M."/>
            <person name="Gillis M."/>
            <person name="Haft D.H."/>
            <person name="Methe B."/>
            <person name="Sutton G."/>
            <person name="Nelson K.E."/>
        </authorList>
    </citation>
    <scope>NUCLEOTIDE SEQUENCE [LARGE SCALE GENOMIC DNA]</scope>
    <source>
        <strain evidence="2 3">205/92</strain>
    </source>
</reference>
<evidence type="ECO:0000256" key="1">
    <source>
        <dbReference type="SAM" id="Phobius"/>
    </source>
</evidence>
<sequence>MSHSIFQTRINEAKNNVIVLFALISRNLTSRQRLKIINSINVTIGVLGLYSAFYLKRTSL</sequence>
<feature type="transmembrane region" description="Helical" evidence="1">
    <location>
        <begin position="36"/>
        <end position="55"/>
    </location>
</feature>
<evidence type="ECO:0000313" key="3">
    <source>
        <dbReference type="Proteomes" id="UP000022311"/>
    </source>
</evidence>
<keyword evidence="1" id="KW-0812">Transmembrane</keyword>
<name>A0AAV3M4V5_9GAMM</name>
<protein>
    <submittedName>
        <fullName evidence="2">Uncharacterized protein</fullName>
    </submittedName>
</protein>
<accession>A0AAV3M4V5</accession>
<proteinExistence type="predicted"/>
<dbReference type="AlphaFoldDB" id="A0AAV3M4V5"/>
<keyword evidence="1" id="KW-1133">Transmembrane helix</keyword>
<comment type="caution">
    <text evidence="2">The sequence shown here is derived from an EMBL/GenBank/DDBJ whole genome shotgun (WGS) entry which is preliminary data.</text>
</comment>
<dbReference type="EMBL" id="JALD01000047">
    <property type="protein sequence ID" value="EUD10823.1"/>
    <property type="molecule type" value="Genomic_DNA"/>
</dbReference>